<feature type="signal peptide" evidence="1">
    <location>
        <begin position="1"/>
        <end position="25"/>
    </location>
</feature>
<gene>
    <name evidence="2" type="ORF">ACFQPS_10815</name>
</gene>
<keyword evidence="3" id="KW-1185">Reference proteome</keyword>
<dbReference type="RefSeq" id="WP_377358870.1">
    <property type="nucleotide sequence ID" value="NZ_JBHTCM010000010.1"/>
</dbReference>
<name>A0ABW2KW98_9PROT</name>
<feature type="chain" id="PRO_5046125371" evidence="1">
    <location>
        <begin position="26"/>
        <end position="272"/>
    </location>
</feature>
<dbReference type="Pfam" id="PF10670">
    <property type="entry name" value="DUF4198"/>
    <property type="match status" value="1"/>
</dbReference>
<dbReference type="EMBL" id="JBHTCM010000010">
    <property type="protein sequence ID" value="MFC7333655.1"/>
    <property type="molecule type" value="Genomic_DNA"/>
</dbReference>
<keyword evidence="1" id="KW-0732">Signal</keyword>
<dbReference type="Proteomes" id="UP001596456">
    <property type="component" value="Unassembled WGS sequence"/>
</dbReference>
<accession>A0ABW2KW98</accession>
<sequence>MTRTATRATLLAALLLATATGTAQAHRMWLEPSTFTLSGTDQWITVDGAISNDLFVPNHVALPLNSLSVTGPDGAPVALENAHRGKLRSVFDLKLEKDGTYRIAEEGAAFIAMWKEDGEQKRRRGTLEELRKAGLESKPEAKFIQSMRRVETFVTLGAPNDTALKPKGQGLELLPVTHPNDIVAGEKATLKLLLNGAPAAGLKVTIVKAGDQYRDKPATQEVETGADGAFAFTVAEPGRYWLNAQSRGRTTVEGLEMDRMLSYVATVEAAAP</sequence>
<comment type="caution">
    <text evidence="2">The sequence shown here is derived from an EMBL/GenBank/DDBJ whole genome shotgun (WGS) entry which is preliminary data.</text>
</comment>
<dbReference type="SUPFAM" id="SSF49478">
    <property type="entry name" value="Cna protein B-type domain"/>
    <property type="match status" value="1"/>
</dbReference>
<evidence type="ECO:0000256" key="1">
    <source>
        <dbReference type="SAM" id="SignalP"/>
    </source>
</evidence>
<dbReference type="InterPro" id="IPR019613">
    <property type="entry name" value="DUF4198"/>
</dbReference>
<protein>
    <submittedName>
        <fullName evidence="2">DUF4198 domain-containing protein</fullName>
    </submittedName>
</protein>
<organism evidence="2 3">
    <name type="scientific">Rhodocista pekingensis</name>
    <dbReference type="NCBI Taxonomy" id="201185"/>
    <lineage>
        <taxon>Bacteria</taxon>
        <taxon>Pseudomonadati</taxon>
        <taxon>Pseudomonadota</taxon>
        <taxon>Alphaproteobacteria</taxon>
        <taxon>Rhodospirillales</taxon>
        <taxon>Azospirillaceae</taxon>
        <taxon>Rhodocista</taxon>
    </lineage>
</organism>
<evidence type="ECO:0000313" key="2">
    <source>
        <dbReference type="EMBL" id="MFC7333655.1"/>
    </source>
</evidence>
<proteinExistence type="predicted"/>
<evidence type="ECO:0000313" key="3">
    <source>
        <dbReference type="Proteomes" id="UP001596456"/>
    </source>
</evidence>
<reference evidence="3" key="1">
    <citation type="journal article" date="2019" name="Int. J. Syst. Evol. Microbiol.">
        <title>The Global Catalogue of Microorganisms (GCM) 10K type strain sequencing project: providing services to taxonomists for standard genome sequencing and annotation.</title>
        <authorList>
            <consortium name="The Broad Institute Genomics Platform"/>
            <consortium name="The Broad Institute Genome Sequencing Center for Infectious Disease"/>
            <person name="Wu L."/>
            <person name="Ma J."/>
        </authorList>
    </citation>
    <scope>NUCLEOTIDE SEQUENCE [LARGE SCALE GENOMIC DNA]</scope>
    <source>
        <strain evidence="3">CGMCC 1.16275</strain>
    </source>
</reference>